<evidence type="ECO:0000313" key="2">
    <source>
        <dbReference type="EMBL" id="KRY39034.1"/>
    </source>
</evidence>
<dbReference type="AlphaFoldDB" id="A0A0V1BQ43"/>
<keyword evidence="3" id="KW-1185">Reference proteome</keyword>
<comment type="caution">
    <text evidence="2">The sequence shown here is derived from an EMBL/GenBank/DDBJ whole genome shotgun (WGS) entry which is preliminary data.</text>
</comment>
<evidence type="ECO:0000313" key="3">
    <source>
        <dbReference type="Proteomes" id="UP000054776"/>
    </source>
</evidence>
<dbReference type="Proteomes" id="UP000054776">
    <property type="component" value="Unassembled WGS sequence"/>
</dbReference>
<dbReference type="InterPro" id="IPR040676">
    <property type="entry name" value="DUF5641"/>
</dbReference>
<organism evidence="2 3">
    <name type="scientific">Trichinella spiralis</name>
    <name type="common">Trichina worm</name>
    <dbReference type="NCBI Taxonomy" id="6334"/>
    <lineage>
        <taxon>Eukaryota</taxon>
        <taxon>Metazoa</taxon>
        <taxon>Ecdysozoa</taxon>
        <taxon>Nematoda</taxon>
        <taxon>Enoplea</taxon>
        <taxon>Dorylaimia</taxon>
        <taxon>Trichinellida</taxon>
        <taxon>Trichinellidae</taxon>
        <taxon>Trichinella</taxon>
    </lineage>
</organism>
<evidence type="ECO:0000259" key="1">
    <source>
        <dbReference type="Pfam" id="PF18701"/>
    </source>
</evidence>
<sequence>MAIPAKLVEHLWTHWKREYLVTLPNRGKWRKLRKEPQVGDMIKNHQGNRNLVSAITDHVGIRRKIVIGSAYHLGGGCCKQKYSTLIPDYLKDGNDICKIWGGFTRSRFSLIGLCPRYFIRPSNLCRIGFPCLIAQ</sequence>
<dbReference type="InParanoid" id="A0A0V1BQ43"/>
<name>A0A0V1BQ43_TRISP</name>
<feature type="domain" description="DUF5641" evidence="1">
    <location>
        <begin position="6"/>
        <end position="42"/>
    </location>
</feature>
<protein>
    <recommendedName>
        <fullName evidence="1">DUF5641 domain-containing protein</fullName>
    </recommendedName>
</protein>
<proteinExistence type="predicted"/>
<dbReference type="OrthoDB" id="7981490at2759"/>
<dbReference type="Pfam" id="PF18701">
    <property type="entry name" value="DUF5641"/>
    <property type="match status" value="1"/>
</dbReference>
<reference evidence="2 3" key="1">
    <citation type="submission" date="2015-01" db="EMBL/GenBank/DDBJ databases">
        <title>Evolution of Trichinella species and genotypes.</title>
        <authorList>
            <person name="Korhonen P.K."/>
            <person name="Edoardo P."/>
            <person name="Giuseppe L.R."/>
            <person name="Gasser R.B."/>
        </authorList>
    </citation>
    <scope>NUCLEOTIDE SEQUENCE [LARGE SCALE GENOMIC DNA]</scope>
    <source>
        <strain evidence="2">ISS3</strain>
    </source>
</reference>
<gene>
    <name evidence="2" type="ORF">T01_4423</name>
</gene>
<dbReference type="EMBL" id="JYDH01000021">
    <property type="protein sequence ID" value="KRY39034.1"/>
    <property type="molecule type" value="Genomic_DNA"/>
</dbReference>
<accession>A0A0V1BQ43</accession>